<dbReference type="RefSeq" id="WP_213403544.1">
    <property type="nucleotide sequence ID" value="NZ_JAGIBT010000002.1"/>
</dbReference>
<protein>
    <recommendedName>
        <fullName evidence="15">Ribonuclease E</fullName>
        <shortName evidence="15">RNase E</shortName>
        <ecNumber evidence="15">3.1.26.12</ecNumber>
    </recommendedName>
</protein>
<feature type="compositionally biased region" description="Basic and acidic residues" evidence="16">
    <location>
        <begin position="678"/>
        <end position="728"/>
    </location>
</feature>
<comment type="subcellular location">
    <subcellularLocation>
        <location evidence="15">Cytoplasm</location>
    </subcellularLocation>
    <subcellularLocation>
        <location evidence="15">Cell inner membrane</location>
        <topology evidence="15">Peripheral membrane protein</topology>
        <orientation evidence="15">Cytoplasmic side</orientation>
    </subcellularLocation>
</comment>
<evidence type="ECO:0000259" key="17">
    <source>
        <dbReference type="PROSITE" id="PS50126"/>
    </source>
</evidence>
<dbReference type="GO" id="GO:0006364">
    <property type="term" value="P:rRNA processing"/>
    <property type="evidence" value="ECO:0007669"/>
    <property type="project" value="UniProtKB-UniRule"/>
</dbReference>
<feature type="binding site" evidence="15">
    <location>
        <position position="402"/>
    </location>
    <ligand>
        <name>Zn(2+)</name>
        <dbReference type="ChEBI" id="CHEBI:29105"/>
        <note>ligand shared between dimeric partners</note>
    </ligand>
</feature>
<gene>
    <name evidence="15" type="primary">rne</name>
    <name evidence="18" type="ORF">J7561_03450</name>
</gene>
<dbReference type="GO" id="GO:0000287">
    <property type="term" value="F:magnesium ion binding"/>
    <property type="evidence" value="ECO:0007669"/>
    <property type="project" value="UniProtKB-UniRule"/>
</dbReference>
<feature type="compositionally biased region" description="Basic residues" evidence="16">
    <location>
        <begin position="582"/>
        <end position="597"/>
    </location>
</feature>
<dbReference type="HAMAP" id="MF_00970">
    <property type="entry name" value="RNase_E"/>
    <property type="match status" value="1"/>
</dbReference>
<feature type="region of interest" description="Disordered" evidence="16">
    <location>
        <begin position="567"/>
        <end position="771"/>
    </location>
</feature>
<feature type="binding site" evidence="15">
    <location>
        <position position="405"/>
    </location>
    <ligand>
        <name>Zn(2+)</name>
        <dbReference type="ChEBI" id="CHEBI:29105"/>
        <note>ligand shared between dimeric partners</note>
    </ligand>
</feature>
<dbReference type="InterPro" id="IPR028878">
    <property type="entry name" value="RNase_E"/>
</dbReference>
<feature type="binding site" evidence="15">
    <location>
        <position position="344"/>
    </location>
    <ligand>
        <name>Mg(2+)</name>
        <dbReference type="ChEBI" id="CHEBI:18420"/>
        <note>catalytic</note>
    </ligand>
</feature>
<dbReference type="SMART" id="SM00316">
    <property type="entry name" value="S1"/>
    <property type="match status" value="1"/>
</dbReference>
<dbReference type="SUPFAM" id="SSF50249">
    <property type="entry name" value="Nucleic acid-binding proteins"/>
    <property type="match status" value="1"/>
</dbReference>
<dbReference type="GO" id="GO:0008995">
    <property type="term" value="F:ribonuclease E activity"/>
    <property type="evidence" value="ECO:0007669"/>
    <property type="project" value="UniProtKB-EC"/>
</dbReference>
<keyword evidence="15" id="KW-0862">Zinc</keyword>
<evidence type="ECO:0000313" key="19">
    <source>
        <dbReference type="Proteomes" id="UP000680020"/>
    </source>
</evidence>
<keyword evidence="7 15" id="KW-0540">Nuclease</keyword>
<keyword evidence="5 15" id="KW-0698">rRNA processing</keyword>
<dbReference type="GO" id="GO:0006402">
    <property type="term" value="P:mRNA catabolic process"/>
    <property type="evidence" value="ECO:0007669"/>
    <property type="project" value="UniProtKB-UniRule"/>
</dbReference>
<organism evidence="18 19">
    <name type="scientific">Wohlfahrtiimonas chitiniclastica</name>
    <dbReference type="NCBI Taxonomy" id="400946"/>
    <lineage>
        <taxon>Bacteria</taxon>
        <taxon>Pseudomonadati</taxon>
        <taxon>Pseudomonadota</taxon>
        <taxon>Gammaproteobacteria</taxon>
        <taxon>Cardiobacteriales</taxon>
        <taxon>Ignatzschineriaceae</taxon>
        <taxon>Wohlfahrtiimonas</taxon>
    </lineage>
</organism>
<comment type="cofactor">
    <cofactor evidence="15">
        <name>Zn(2+)</name>
        <dbReference type="ChEBI" id="CHEBI:29105"/>
    </cofactor>
    <text evidence="15">Binds 2 Zn(2+) ions per homotetramer.</text>
</comment>
<dbReference type="PANTHER" id="PTHR30001:SF1">
    <property type="entry name" value="RIBONUCLEASE E_G-LIKE PROTEIN, CHLOROPLASTIC"/>
    <property type="match status" value="1"/>
</dbReference>
<proteinExistence type="inferred from homology"/>
<keyword evidence="9 15" id="KW-0699">rRNA-binding</keyword>
<keyword evidence="11 15" id="KW-0378">Hydrolase</keyword>
<evidence type="ECO:0000256" key="11">
    <source>
        <dbReference type="ARBA" id="ARBA00022801"/>
    </source>
</evidence>
<dbReference type="GO" id="GO:0000049">
    <property type="term" value="F:tRNA binding"/>
    <property type="evidence" value="ECO:0007669"/>
    <property type="project" value="UniProtKB-KW"/>
</dbReference>
<keyword evidence="14 15" id="KW-0472">Membrane</keyword>
<evidence type="ECO:0000256" key="12">
    <source>
        <dbReference type="ARBA" id="ARBA00022842"/>
    </source>
</evidence>
<evidence type="ECO:0000256" key="5">
    <source>
        <dbReference type="ARBA" id="ARBA00022552"/>
    </source>
</evidence>
<evidence type="ECO:0000256" key="4">
    <source>
        <dbReference type="ARBA" id="ARBA00022519"/>
    </source>
</evidence>
<evidence type="ECO:0000313" key="18">
    <source>
        <dbReference type="EMBL" id="MBS7824259.1"/>
    </source>
</evidence>
<comment type="subunit">
    <text evidence="15">Component of the RNA degradosome, which is a multiprotein complex involved in RNA processing and mRNA degradation. Within the RNA degradosome, RNase E assembles into a homotetramer formed by a dimer of dimers.</text>
</comment>
<dbReference type="Pfam" id="PF20833">
    <property type="entry name" value="RNase_E_G_Thio"/>
    <property type="match status" value="1"/>
</dbReference>
<keyword evidence="12 15" id="KW-0460">Magnesium</keyword>
<keyword evidence="10 15" id="KW-0255">Endonuclease</keyword>
<evidence type="ECO:0000256" key="3">
    <source>
        <dbReference type="ARBA" id="ARBA00022490"/>
    </source>
</evidence>
<dbReference type="GO" id="GO:0019843">
    <property type="term" value="F:rRNA binding"/>
    <property type="evidence" value="ECO:0007669"/>
    <property type="project" value="UniProtKB-KW"/>
</dbReference>
<dbReference type="InterPro" id="IPR048583">
    <property type="entry name" value="RNase_E_G_thioredoxin-like"/>
</dbReference>
<dbReference type="GO" id="GO:0005737">
    <property type="term" value="C:cytoplasm"/>
    <property type="evidence" value="ECO:0007669"/>
    <property type="project" value="UniProtKB-SubCell"/>
</dbReference>
<dbReference type="Gene3D" id="2.40.50.140">
    <property type="entry name" value="Nucleic acid-binding proteins"/>
    <property type="match status" value="1"/>
</dbReference>
<sequence>MKRMLINASQPEETRVALVDGQRLYDLDIENATNIQKKANIYKGVITRIEPSLEACFVDYGAERHGFLSFKEVSKEYYTEEAKSLSKPSIKEALKEGMEVIIQVEKEERGNKGAALTTFITLAGRYLVLMPNNPKAGGVSRRIEGQERVAIREAMSHLTIPEEMGVIVRTAGLGRTAEELQWDLDYLLTLWGSIKTASEEKAPFLIYQESNIIIRALRDYYRNDIGEILIDNKEIFEEAALFVSRTMPQIRPKIKLYEDQIPLFTRYQIENQIQSAYQREVKLPSGGALVIDYTEALISIDINSGRATRGADIEETALNTNLEAAEEIARQLKLRDLGGLVVIDFIDMLESDHQRQVERTFHEALSLDRARIQTGHISRFGLLEMSRQRLRPSLDETTHIVCPRCSGHGTIRNIKSLALEVLRLIEEEALKERTSEIIVQLPVDVSIFLLNEKREDVSSIENRLNVRIVMIPNQNLETPHFEISRHRSDQALLNNKVSNEHSIIEQPSNEALVNQAYNPAKPQKNIPVVSNMVPATPPPVVEKPVEAQPTLWQMIVDWLKSLLSHPEEAKKETVKRSEQPKQRQRTNPRRKSNRRVTTRANAPEHNEIATVTRITEDRPDFSGKNGDKPADKAETKEKRNTNETRENREPRENRDNGEAPKSRNRRSRNRNNQNTGDAKTDVKNDAPDASEKPAKQERAPRTERTDRNNKQDKGNDAVKQERTPRPEFVEVEVNGETRKRRVRKGRPRVEEAAPEAVTPVDAAPAPKTETTPKAAKPEVIVVADAVAETVIEAVPAKVEAAVEAVIEAEPVATVVEAIQTVSDHVTEVVDQVEAKVDAAVETATEAVEEIIIEHTPSVEATNVTATAEVEPEIVIQHTIVDTPEEKTAPEEKEVADVIEPTIVVEDEVVTAPAASKATLSVEEDLTVVIPKSEPEESRFKIIVEDDAPEKK</sequence>
<evidence type="ECO:0000256" key="13">
    <source>
        <dbReference type="ARBA" id="ARBA00022884"/>
    </source>
</evidence>
<keyword evidence="4 15" id="KW-0997">Cell inner membrane</keyword>
<dbReference type="Gene3D" id="3.40.1260.20">
    <property type="entry name" value="Ribonuclease E, catalytic domain"/>
    <property type="match status" value="1"/>
</dbReference>
<evidence type="ECO:0000256" key="7">
    <source>
        <dbReference type="ARBA" id="ARBA00022722"/>
    </source>
</evidence>
<evidence type="ECO:0000256" key="16">
    <source>
        <dbReference type="SAM" id="MobiDB-lite"/>
    </source>
</evidence>
<feature type="compositionally biased region" description="Basic and acidic residues" evidence="16">
    <location>
        <begin position="614"/>
        <end position="661"/>
    </location>
</feature>
<comment type="cofactor">
    <cofactor evidence="15">
        <name>Mg(2+)</name>
        <dbReference type="ChEBI" id="CHEBI:18420"/>
    </cofactor>
    <text evidence="15">Binds 1 Mg(2+) ion per subunit.</text>
</comment>
<dbReference type="InterPro" id="IPR012340">
    <property type="entry name" value="NA-bd_OB-fold"/>
</dbReference>
<name>A0AB35BWY0_9GAMM</name>
<feature type="compositionally biased region" description="Basic and acidic residues" evidence="16">
    <location>
        <begin position="567"/>
        <end position="581"/>
    </location>
</feature>
<dbReference type="AlphaFoldDB" id="A0AB35BWY0"/>
<feature type="domain" description="S1 motif" evidence="17">
    <location>
        <begin position="39"/>
        <end position="119"/>
    </location>
</feature>
<dbReference type="GO" id="GO:0008270">
    <property type="term" value="F:zinc ion binding"/>
    <property type="evidence" value="ECO:0007669"/>
    <property type="project" value="UniProtKB-UniRule"/>
</dbReference>
<evidence type="ECO:0000256" key="9">
    <source>
        <dbReference type="ARBA" id="ARBA00022730"/>
    </source>
</evidence>
<keyword evidence="15" id="KW-0820">tRNA-binding</keyword>
<dbReference type="Pfam" id="PF10150">
    <property type="entry name" value="RNase_E_G"/>
    <property type="match status" value="1"/>
</dbReference>
<evidence type="ECO:0000256" key="10">
    <source>
        <dbReference type="ARBA" id="ARBA00022759"/>
    </source>
</evidence>
<dbReference type="Proteomes" id="UP000680020">
    <property type="component" value="Unassembled WGS sequence"/>
</dbReference>
<dbReference type="GO" id="GO:0009898">
    <property type="term" value="C:cytoplasmic side of plasma membrane"/>
    <property type="evidence" value="ECO:0007669"/>
    <property type="project" value="UniProtKB-UniRule"/>
</dbReference>
<evidence type="ECO:0000256" key="14">
    <source>
        <dbReference type="ARBA" id="ARBA00023136"/>
    </source>
</evidence>
<dbReference type="InterPro" id="IPR003029">
    <property type="entry name" value="S1_domain"/>
</dbReference>
<feature type="region of interest" description="Required for zinc-mediated homotetramerization and catalytic activity" evidence="15">
    <location>
        <begin position="402"/>
        <end position="405"/>
    </location>
</feature>
<keyword evidence="13 15" id="KW-0694">RNA-binding</keyword>
<comment type="catalytic activity">
    <reaction evidence="15">
        <text>Endonucleolytic cleavage of single-stranded RNA in A- and U-rich regions.</text>
        <dbReference type="EC" id="3.1.26.12"/>
    </reaction>
</comment>
<evidence type="ECO:0000256" key="8">
    <source>
        <dbReference type="ARBA" id="ARBA00022723"/>
    </source>
</evidence>
<dbReference type="InterPro" id="IPR019307">
    <property type="entry name" value="RNA-bd_AU-1/RNase_E/G"/>
</dbReference>
<evidence type="ECO:0000256" key="6">
    <source>
        <dbReference type="ARBA" id="ARBA00022694"/>
    </source>
</evidence>
<dbReference type="CDD" id="cd04453">
    <property type="entry name" value="S1_RNase_E"/>
    <property type="match status" value="1"/>
</dbReference>
<feature type="binding site" evidence="15">
    <location>
        <position position="301"/>
    </location>
    <ligand>
        <name>Mg(2+)</name>
        <dbReference type="ChEBI" id="CHEBI:18420"/>
        <note>catalytic</note>
    </ligand>
</feature>
<dbReference type="EMBL" id="JAGIBU010000002">
    <property type="protein sequence ID" value="MBS7824259.1"/>
    <property type="molecule type" value="Genomic_DNA"/>
</dbReference>
<keyword evidence="8 15" id="KW-0479">Metal-binding</keyword>
<comment type="caution">
    <text evidence="18">The sequence shown here is derived from an EMBL/GenBank/DDBJ whole genome shotgun (WGS) entry which is preliminary data.</text>
</comment>
<reference evidence="18" key="1">
    <citation type="submission" date="2021-03" db="EMBL/GenBank/DDBJ databases">
        <title>Identification and antibiotic profiling of Wohlfahrtiimonas chitiniclastica, an underestimated human pathogen.</title>
        <authorList>
            <person name="Kopf A."/>
            <person name="Bunk B."/>
            <person name="Coldewey S."/>
            <person name="Gunzer F."/>
            <person name="Riedel T."/>
            <person name="Schroettner P."/>
        </authorList>
    </citation>
    <scope>NUCLEOTIDE SEQUENCE</scope>
    <source>
        <strain evidence="18">DSM 100917</strain>
    </source>
</reference>
<dbReference type="InterPro" id="IPR004659">
    <property type="entry name" value="RNase_E/G"/>
</dbReference>
<dbReference type="PROSITE" id="PS50126">
    <property type="entry name" value="S1"/>
    <property type="match status" value="1"/>
</dbReference>
<keyword evidence="2 15" id="KW-1003">Cell membrane</keyword>
<comment type="function">
    <text evidence="15">Endoribonuclease that plays a central role in RNA processing and decay. Required for the maturation of 5S and 16S rRNAs and the majority of tRNAs. Also involved in the degradation of most mRNAs.</text>
</comment>
<evidence type="ECO:0000256" key="1">
    <source>
        <dbReference type="ARBA" id="ARBA00005663"/>
    </source>
</evidence>
<keyword evidence="3 15" id="KW-0963">Cytoplasm</keyword>
<accession>A0AB35BWY0</accession>
<evidence type="ECO:0000256" key="15">
    <source>
        <dbReference type="HAMAP-Rule" id="MF_00970"/>
    </source>
</evidence>
<dbReference type="EC" id="3.1.26.12" evidence="15"/>
<comment type="similarity">
    <text evidence="15">Belongs to the RNase E/G family. RNase E subfamily.</text>
</comment>
<dbReference type="GO" id="GO:0008033">
    <property type="term" value="P:tRNA processing"/>
    <property type="evidence" value="ECO:0007669"/>
    <property type="project" value="UniProtKB-UniRule"/>
</dbReference>
<dbReference type="NCBIfam" id="TIGR00757">
    <property type="entry name" value="RNaseEG"/>
    <property type="match status" value="1"/>
</dbReference>
<keyword evidence="6 15" id="KW-0819">tRNA processing</keyword>
<dbReference type="PANTHER" id="PTHR30001">
    <property type="entry name" value="RIBONUCLEASE"/>
    <property type="match status" value="1"/>
</dbReference>
<evidence type="ECO:0000256" key="2">
    <source>
        <dbReference type="ARBA" id="ARBA00022475"/>
    </source>
</evidence>
<comment type="similarity">
    <text evidence="1">Belongs to the RNase E/G family. RNase G subfamily.</text>
</comment>
<dbReference type="Pfam" id="PF00575">
    <property type="entry name" value="S1"/>
    <property type="match status" value="1"/>
</dbReference>